<keyword evidence="3" id="KW-1185">Reference proteome</keyword>
<name>A0ABS8W883_9GAMM</name>
<organism evidence="2 3">
    <name type="scientific">Motilimonas cestriensis</name>
    <dbReference type="NCBI Taxonomy" id="2742685"/>
    <lineage>
        <taxon>Bacteria</taxon>
        <taxon>Pseudomonadati</taxon>
        <taxon>Pseudomonadota</taxon>
        <taxon>Gammaproteobacteria</taxon>
        <taxon>Alteromonadales</taxon>
        <taxon>Alteromonadales genera incertae sedis</taxon>
        <taxon>Motilimonas</taxon>
    </lineage>
</organism>
<keyword evidence="1" id="KW-0732">Signal</keyword>
<dbReference type="Proteomes" id="UP001201273">
    <property type="component" value="Unassembled WGS sequence"/>
</dbReference>
<proteinExistence type="predicted"/>
<gene>
    <name evidence="2" type="ORF">K6Y31_06605</name>
</gene>
<reference evidence="2 3" key="1">
    <citation type="journal article" date="2022" name="Environ. Microbiol. Rep.">
        <title>Eco-phylogenetic analyses reveal divergent evolution of vitamin B12 metabolism in the marine bacterial family 'Psychromonadaceae'.</title>
        <authorList>
            <person name="Jin X."/>
            <person name="Yang Y."/>
            <person name="Cao H."/>
            <person name="Gao B."/>
            <person name="Zhao Z."/>
        </authorList>
    </citation>
    <scope>NUCLEOTIDE SEQUENCE [LARGE SCALE GENOMIC DNA]</scope>
    <source>
        <strain evidence="2 3">MKS20</strain>
    </source>
</reference>
<evidence type="ECO:0000313" key="3">
    <source>
        <dbReference type="Proteomes" id="UP001201273"/>
    </source>
</evidence>
<comment type="caution">
    <text evidence="2">The sequence shown here is derived from an EMBL/GenBank/DDBJ whole genome shotgun (WGS) entry which is preliminary data.</text>
</comment>
<evidence type="ECO:0000313" key="2">
    <source>
        <dbReference type="EMBL" id="MCE2594480.1"/>
    </source>
</evidence>
<protein>
    <recommendedName>
        <fullName evidence="4">DUF4124 domain-containing protein</fullName>
    </recommendedName>
</protein>
<feature type="chain" id="PRO_5045719810" description="DUF4124 domain-containing protein" evidence="1">
    <location>
        <begin position="32"/>
        <end position="242"/>
    </location>
</feature>
<accession>A0ABS8W883</accession>
<dbReference type="RefSeq" id="WP_233052021.1">
    <property type="nucleotide sequence ID" value="NZ_JAIMJA010000005.1"/>
</dbReference>
<feature type="signal peptide" evidence="1">
    <location>
        <begin position="1"/>
        <end position="31"/>
    </location>
</feature>
<evidence type="ECO:0008006" key="4">
    <source>
        <dbReference type="Google" id="ProtNLM"/>
    </source>
</evidence>
<sequence>MKLNKLTIKKLNSALLCLVPLTLLVSYPALSAVYKCQVGGKTIYQSTGCLEGKEIQLKSSQHATGLHASWFKRPALQQATALCGAQSCQCGDVLIKNQSEPKYTLMNALAGLPEKWRFYHQEYQRYQDMENRDSFPALKSNLADSACRIAINQAVIEKYYSSVMSQTKTQYETAKAEYDEINSKCVKPDETGWTQSDAAKEYVKCSKANMKAQNKANKKYRNQGWYKSLAADADILKQPNPY</sequence>
<evidence type="ECO:0000256" key="1">
    <source>
        <dbReference type="SAM" id="SignalP"/>
    </source>
</evidence>
<dbReference type="EMBL" id="JAIMJA010000005">
    <property type="protein sequence ID" value="MCE2594480.1"/>
    <property type="molecule type" value="Genomic_DNA"/>
</dbReference>